<dbReference type="AlphaFoldDB" id="A0A0W0TV20"/>
<name>A0A0W0TV20_9GAMM</name>
<dbReference type="OrthoDB" id="9783171at2"/>
<dbReference type="InterPro" id="IPR051559">
    <property type="entry name" value="HIF_prolyl_hydroxylases"/>
</dbReference>
<dbReference type="GO" id="GO:0071456">
    <property type="term" value="P:cellular response to hypoxia"/>
    <property type="evidence" value="ECO:0007669"/>
    <property type="project" value="TreeGrafter"/>
</dbReference>
<keyword evidence="4" id="KW-0223">Dioxygenase</keyword>
<protein>
    <submittedName>
        <fullName evidence="7">2OG-Fe(II) oxygenase</fullName>
    </submittedName>
</protein>
<organism evidence="7 8">
    <name type="scientific">Legionella geestiana</name>
    <dbReference type="NCBI Taxonomy" id="45065"/>
    <lineage>
        <taxon>Bacteria</taxon>
        <taxon>Pseudomonadati</taxon>
        <taxon>Pseudomonadota</taxon>
        <taxon>Gammaproteobacteria</taxon>
        <taxon>Legionellales</taxon>
        <taxon>Legionellaceae</taxon>
        <taxon>Legionella</taxon>
    </lineage>
</organism>
<keyword evidence="3" id="KW-0847">Vitamin C</keyword>
<dbReference type="STRING" id="45065.Lgee_1239"/>
<comment type="cofactor">
    <cofactor evidence="1">
        <name>L-ascorbate</name>
        <dbReference type="ChEBI" id="CHEBI:38290"/>
    </cofactor>
</comment>
<gene>
    <name evidence="7" type="ORF">Lgee_1239</name>
</gene>
<evidence type="ECO:0000256" key="1">
    <source>
        <dbReference type="ARBA" id="ARBA00001961"/>
    </source>
</evidence>
<dbReference type="PANTHER" id="PTHR12907">
    <property type="entry name" value="EGL NINE HOMOLOG-RELATED"/>
    <property type="match status" value="1"/>
</dbReference>
<keyword evidence="2" id="KW-0479">Metal-binding</keyword>
<evidence type="ECO:0000256" key="2">
    <source>
        <dbReference type="ARBA" id="ARBA00022723"/>
    </source>
</evidence>
<dbReference type="GO" id="GO:0008198">
    <property type="term" value="F:ferrous iron binding"/>
    <property type="evidence" value="ECO:0007669"/>
    <property type="project" value="TreeGrafter"/>
</dbReference>
<dbReference type="EMBL" id="LNYC01000045">
    <property type="protein sequence ID" value="KTC99301.1"/>
    <property type="molecule type" value="Genomic_DNA"/>
</dbReference>
<reference evidence="7 8" key="1">
    <citation type="submission" date="2015-11" db="EMBL/GenBank/DDBJ databases">
        <title>Genomic analysis of 38 Legionella species identifies large and diverse effector repertoires.</title>
        <authorList>
            <person name="Burstein D."/>
            <person name="Amaro F."/>
            <person name="Zusman T."/>
            <person name="Lifshitz Z."/>
            <person name="Cohen O."/>
            <person name="Gilbert J.A."/>
            <person name="Pupko T."/>
            <person name="Shuman H.A."/>
            <person name="Segal G."/>
        </authorList>
    </citation>
    <scope>NUCLEOTIDE SEQUENCE [LARGE SCALE GENOMIC DNA]</scope>
    <source>
        <strain evidence="7 8">ATCC 49504</strain>
    </source>
</reference>
<keyword evidence="6" id="KW-0408">Iron</keyword>
<dbReference type="PATRIC" id="fig|45065.4.peg.1338"/>
<dbReference type="PROSITE" id="PS51471">
    <property type="entry name" value="FE2OG_OXY"/>
    <property type="match status" value="1"/>
</dbReference>
<dbReference type="PANTHER" id="PTHR12907:SF26">
    <property type="entry name" value="HIF PROLYL HYDROXYLASE, ISOFORM C"/>
    <property type="match status" value="1"/>
</dbReference>
<evidence type="ECO:0000256" key="3">
    <source>
        <dbReference type="ARBA" id="ARBA00022896"/>
    </source>
</evidence>
<dbReference type="InterPro" id="IPR005123">
    <property type="entry name" value="Oxoglu/Fe-dep_dioxygenase_dom"/>
</dbReference>
<dbReference type="Gene3D" id="2.60.120.620">
    <property type="entry name" value="q2cbj1_9rhob like domain"/>
    <property type="match status" value="1"/>
</dbReference>
<dbReference type="SMART" id="SM00702">
    <property type="entry name" value="P4Hc"/>
    <property type="match status" value="1"/>
</dbReference>
<keyword evidence="5" id="KW-0560">Oxidoreductase</keyword>
<dbReference type="GO" id="GO:0031543">
    <property type="term" value="F:peptidyl-proline dioxygenase activity"/>
    <property type="evidence" value="ECO:0007669"/>
    <property type="project" value="TreeGrafter"/>
</dbReference>
<evidence type="ECO:0000313" key="7">
    <source>
        <dbReference type="EMBL" id="KTC99301.1"/>
    </source>
</evidence>
<proteinExistence type="predicted"/>
<evidence type="ECO:0000256" key="4">
    <source>
        <dbReference type="ARBA" id="ARBA00022964"/>
    </source>
</evidence>
<dbReference type="InterPro" id="IPR044862">
    <property type="entry name" value="Pro_4_hyd_alph_FE2OG_OXY"/>
</dbReference>
<dbReference type="GO" id="GO:0031418">
    <property type="term" value="F:L-ascorbic acid binding"/>
    <property type="evidence" value="ECO:0007669"/>
    <property type="project" value="UniProtKB-KW"/>
</dbReference>
<dbReference type="RefSeq" id="WP_028386860.1">
    <property type="nucleotide sequence ID" value="NZ_CAAAHN010000032.1"/>
</dbReference>
<dbReference type="InterPro" id="IPR006620">
    <property type="entry name" value="Pro_4_hyd_alph"/>
</dbReference>
<dbReference type="Pfam" id="PF13640">
    <property type="entry name" value="2OG-FeII_Oxy_3"/>
    <property type="match status" value="1"/>
</dbReference>
<evidence type="ECO:0000313" key="8">
    <source>
        <dbReference type="Proteomes" id="UP000054785"/>
    </source>
</evidence>
<evidence type="ECO:0000256" key="6">
    <source>
        <dbReference type="ARBA" id="ARBA00023004"/>
    </source>
</evidence>
<evidence type="ECO:0000256" key="5">
    <source>
        <dbReference type="ARBA" id="ARBA00023002"/>
    </source>
</evidence>
<dbReference type="Proteomes" id="UP000054785">
    <property type="component" value="Unassembled WGS sequence"/>
</dbReference>
<keyword evidence="8" id="KW-1185">Reference proteome</keyword>
<accession>A0A0W0TV20</accession>
<comment type="caution">
    <text evidence="7">The sequence shown here is derived from an EMBL/GenBank/DDBJ whole genome shotgun (WGS) entry which is preliminary data.</text>
</comment>
<sequence>MTVSLALRDVLIDGLCREGFAVVDDFLPSLHCHEIHNAVQTLEARHVLREAAVGRGDRQSVRTDIRRDYNAWLDEDNAPDALMPWFSAMRALKDALNRELYLGLVEFESQCAVYPPGAFYRRHVDRFKDSNTRQISCVYYLNPHWEAAFGGALQLYDREGSPLAAVLPNANRFVCFRSDLPHEVLETHEKRYSLTGWFKNR</sequence>